<dbReference type="AlphaFoldDB" id="A0A3B4D8T3"/>
<dbReference type="InterPro" id="IPR006703">
    <property type="entry name" value="G_AIG1"/>
</dbReference>
<feature type="domain" description="AIG1-type G" evidence="6">
    <location>
        <begin position="5"/>
        <end position="208"/>
    </location>
</feature>
<name>A0A3B4D8T3_PYGNA</name>
<evidence type="ECO:0000256" key="1">
    <source>
        <dbReference type="ARBA" id="ARBA00008535"/>
    </source>
</evidence>
<dbReference type="Ensembl" id="ENSPNAT00000039436.2">
    <property type="protein sequence ID" value="ENSPNAP00000019364.2"/>
    <property type="gene ID" value="ENSPNAG00000004829.2"/>
</dbReference>
<dbReference type="GeneTree" id="ENSGT01120000271858"/>
<dbReference type="PROSITE" id="PS51720">
    <property type="entry name" value="G_AIG1"/>
    <property type="match status" value="1"/>
</dbReference>
<reference evidence="7 8" key="1">
    <citation type="submission" date="2020-10" db="EMBL/GenBank/DDBJ databases">
        <title>Pygocentrus nattereri (red-bellied piranha) genome, fPygNat1, primary haplotype.</title>
        <authorList>
            <person name="Myers G."/>
            <person name="Meyer A."/>
            <person name="Karagic N."/>
            <person name="Pippel M."/>
            <person name="Winkler S."/>
            <person name="Tracey A."/>
            <person name="Wood J."/>
            <person name="Formenti G."/>
            <person name="Howe K."/>
            <person name="Fedrigo O."/>
            <person name="Jarvis E.D."/>
        </authorList>
    </citation>
    <scope>NUCLEOTIDE SEQUENCE [LARGE SCALE GENOMIC DNA]</scope>
</reference>
<reference evidence="7" key="2">
    <citation type="submission" date="2025-08" db="UniProtKB">
        <authorList>
            <consortium name="Ensembl"/>
        </authorList>
    </citation>
    <scope>IDENTIFICATION</scope>
</reference>
<dbReference type="Gene3D" id="3.40.50.300">
    <property type="entry name" value="P-loop containing nucleotide triphosphate hydrolases"/>
    <property type="match status" value="1"/>
</dbReference>
<proteinExistence type="inferred from homology"/>
<protein>
    <recommendedName>
        <fullName evidence="6">AIG1-type G domain-containing protein</fullName>
    </recommendedName>
</protein>
<evidence type="ECO:0000313" key="7">
    <source>
        <dbReference type="Ensembl" id="ENSPNAP00000019364.2"/>
    </source>
</evidence>
<dbReference type="STRING" id="42514.ENSPNAP00000019364"/>
<evidence type="ECO:0000313" key="8">
    <source>
        <dbReference type="Proteomes" id="UP001501920"/>
    </source>
</evidence>
<evidence type="ECO:0000256" key="5">
    <source>
        <dbReference type="SAM" id="MobiDB-lite"/>
    </source>
</evidence>
<evidence type="ECO:0000256" key="2">
    <source>
        <dbReference type="ARBA" id="ARBA00022741"/>
    </source>
</evidence>
<keyword evidence="2" id="KW-0547">Nucleotide-binding</keyword>
<reference evidence="7" key="3">
    <citation type="submission" date="2025-09" db="UniProtKB">
        <authorList>
            <consortium name="Ensembl"/>
        </authorList>
    </citation>
    <scope>IDENTIFICATION</scope>
</reference>
<feature type="coiled-coil region" evidence="4">
    <location>
        <begin position="204"/>
        <end position="302"/>
    </location>
</feature>
<dbReference type="CDD" id="cd01852">
    <property type="entry name" value="AIG1"/>
    <property type="match status" value="1"/>
</dbReference>
<feature type="region of interest" description="Disordered" evidence="5">
    <location>
        <begin position="330"/>
        <end position="350"/>
    </location>
</feature>
<keyword evidence="8" id="KW-1185">Reference proteome</keyword>
<dbReference type="InterPro" id="IPR027417">
    <property type="entry name" value="P-loop_NTPase"/>
</dbReference>
<dbReference type="OMA" id="MIHQCAG"/>
<dbReference type="InterPro" id="IPR045058">
    <property type="entry name" value="GIMA/IAN/Toc"/>
</dbReference>
<dbReference type="Pfam" id="PF04548">
    <property type="entry name" value="AIG1"/>
    <property type="match status" value="1"/>
</dbReference>
<evidence type="ECO:0000256" key="4">
    <source>
        <dbReference type="SAM" id="Coils"/>
    </source>
</evidence>
<evidence type="ECO:0000259" key="6">
    <source>
        <dbReference type="PROSITE" id="PS51720"/>
    </source>
</evidence>
<comment type="similarity">
    <text evidence="1">Belongs to the TRAFAC class TrmE-Era-EngA-EngB-Septin-like GTPase superfamily. AIG1/Toc34/Toc159-like paraseptin GTPase family. IAN subfamily.</text>
</comment>
<dbReference type="FunFam" id="3.40.50.300:FF:000366">
    <property type="entry name" value="GTPase, IMAP family member 2"/>
    <property type="match status" value="1"/>
</dbReference>
<evidence type="ECO:0000256" key="3">
    <source>
        <dbReference type="ARBA" id="ARBA00023134"/>
    </source>
</evidence>
<organism evidence="7 8">
    <name type="scientific">Pygocentrus nattereri</name>
    <name type="common">Red-bellied piranha</name>
    <dbReference type="NCBI Taxonomy" id="42514"/>
    <lineage>
        <taxon>Eukaryota</taxon>
        <taxon>Metazoa</taxon>
        <taxon>Chordata</taxon>
        <taxon>Craniata</taxon>
        <taxon>Vertebrata</taxon>
        <taxon>Euteleostomi</taxon>
        <taxon>Actinopterygii</taxon>
        <taxon>Neopterygii</taxon>
        <taxon>Teleostei</taxon>
        <taxon>Ostariophysi</taxon>
        <taxon>Characiformes</taxon>
        <taxon>Characoidei</taxon>
        <taxon>Pygocentrus</taxon>
    </lineage>
</organism>
<keyword evidence="3" id="KW-0342">GTP-binding</keyword>
<dbReference type="GO" id="GO:0005525">
    <property type="term" value="F:GTP binding"/>
    <property type="evidence" value="ECO:0007669"/>
    <property type="project" value="UniProtKB-KW"/>
</dbReference>
<accession>A0A3B4D8T3</accession>
<dbReference type="PANTHER" id="PTHR10903:SF188">
    <property type="entry name" value="GTPASE IMAP FAMILY MEMBER 2-LIKE-RELATED"/>
    <property type="match status" value="1"/>
</dbReference>
<dbReference type="SUPFAM" id="SSF52540">
    <property type="entry name" value="P-loop containing nucleoside triphosphate hydrolases"/>
    <property type="match status" value="1"/>
</dbReference>
<sequence length="373" mass="42903">NCFSQQYLRLVLLGKTGVGKSAAGNTILGKKKTFKELLCAKSVTSVCQKKSADIRGRRISVIDTPGLFDTNISNVEIMKEIAKCVTMAAPGPHVFLLVLALGRFTGEEQEAVKMIQERFGDESRKYTMVLFTRGDDLQEMEMSIEDFIETSERSLQNIIHKCDNRYHVFNNRNTEDRSQVTDLLEKIDSMMVVNGGSCYTNEMFQQTEKALQEEQERILKEKEKKLEQEKEKLKAKYEVEIEDMKRAIEAEKQNLEKQKREKEKEFKEKEAQIKKETNEKLKQELERELKAQRENFTNKNAQFIQHATADTKKVKINSAVISFSRTGDKTEGIRTTSQSCSGHHQSSRARITLLRTPHSWTVSKVKQMSSKQD</sequence>
<dbReference type="Proteomes" id="UP001501920">
    <property type="component" value="Chromosome 1"/>
</dbReference>
<dbReference type="PANTHER" id="PTHR10903">
    <property type="entry name" value="GTPASE, IMAP FAMILY MEMBER-RELATED"/>
    <property type="match status" value="1"/>
</dbReference>
<feature type="compositionally biased region" description="Polar residues" evidence="5">
    <location>
        <begin position="333"/>
        <end position="344"/>
    </location>
</feature>
<keyword evidence="4" id="KW-0175">Coiled coil</keyword>